<sequence length="67" mass="7707">MCLAFLCREKERELGRQQAPGSCPCCGGKVEAMDVEIKWSFCFLSLCHKIKRKYSCTLCAKRLEIYP</sequence>
<dbReference type="AlphaFoldDB" id="A0A2P2NX37"/>
<accession>A0A2P2NX37</accession>
<evidence type="ECO:0000313" key="1">
    <source>
        <dbReference type="EMBL" id="MBX47033.1"/>
    </source>
</evidence>
<protein>
    <recommendedName>
        <fullName evidence="2">Methionyl-tRNA synthetase</fullName>
    </recommendedName>
</protein>
<dbReference type="PANTHER" id="PTHR33320:SF30">
    <property type="entry name" value="OS04G0606200 PROTEIN"/>
    <property type="match status" value="1"/>
</dbReference>
<name>A0A2P2NX37_RHIMU</name>
<organism evidence="1">
    <name type="scientific">Rhizophora mucronata</name>
    <name type="common">Asiatic mangrove</name>
    <dbReference type="NCBI Taxonomy" id="61149"/>
    <lineage>
        <taxon>Eukaryota</taxon>
        <taxon>Viridiplantae</taxon>
        <taxon>Streptophyta</taxon>
        <taxon>Embryophyta</taxon>
        <taxon>Tracheophyta</taxon>
        <taxon>Spermatophyta</taxon>
        <taxon>Magnoliopsida</taxon>
        <taxon>eudicotyledons</taxon>
        <taxon>Gunneridae</taxon>
        <taxon>Pentapetalae</taxon>
        <taxon>rosids</taxon>
        <taxon>fabids</taxon>
        <taxon>Malpighiales</taxon>
        <taxon>Rhizophoraceae</taxon>
        <taxon>Rhizophora</taxon>
    </lineage>
</organism>
<evidence type="ECO:0008006" key="2">
    <source>
        <dbReference type="Google" id="ProtNLM"/>
    </source>
</evidence>
<reference evidence="1" key="1">
    <citation type="submission" date="2018-02" db="EMBL/GenBank/DDBJ databases">
        <title>Rhizophora mucronata_Transcriptome.</title>
        <authorList>
            <person name="Meera S.P."/>
            <person name="Sreeshan A."/>
            <person name="Augustine A."/>
        </authorList>
    </citation>
    <scope>NUCLEOTIDE SEQUENCE</scope>
    <source>
        <tissue evidence="1">Leaf</tissue>
    </source>
</reference>
<proteinExistence type="predicted"/>
<dbReference type="EMBL" id="GGEC01066549">
    <property type="protein sequence ID" value="MBX47033.1"/>
    <property type="molecule type" value="Transcribed_RNA"/>
</dbReference>
<dbReference type="PANTHER" id="PTHR33320">
    <property type="entry name" value="METHIONYL-TRNA SYNTHETASE"/>
    <property type="match status" value="1"/>
</dbReference>